<dbReference type="KEGG" id="vg:65066677"/>
<organism evidence="2 3">
    <name type="scientific">Stenotrophomonas phage IME-SM1</name>
    <dbReference type="NCBI Taxonomy" id="1654717"/>
    <lineage>
        <taxon>Viruses</taxon>
        <taxon>Duplodnaviria</taxon>
        <taxon>Heunggongvirae</taxon>
        <taxon>Uroviricota</taxon>
        <taxon>Caudoviricetes</taxon>
        <taxon>Menderavirus</taxon>
        <taxon>Menderavirus IMESM1</taxon>
    </lineage>
</organism>
<evidence type="ECO:0000313" key="3">
    <source>
        <dbReference type="Proteomes" id="UP000224291"/>
    </source>
</evidence>
<dbReference type="Pfam" id="PF06067">
    <property type="entry name" value="DUF932"/>
    <property type="match status" value="1"/>
</dbReference>
<dbReference type="EMBL" id="KR560069">
    <property type="protein sequence ID" value="AKO61567.1"/>
    <property type="molecule type" value="Genomic_DNA"/>
</dbReference>
<feature type="region of interest" description="Disordered" evidence="1">
    <location>
        <begin position="350"/>
        <end position="379"/>
    </location>
</feature>
<reference evidence="2 3" key="1">
    <citation type="submission" date="2015-05" db="EMBL/GenBank/DDBJ databases">
        <authorList>
            <person name="Liu X."/>
            <person name="Tong Y."/>
            <person name="Huang Y."/>
            <person name="Fan H."/>
            <person name="An X."/>
            <person name="Mi Z."/>
            <person name="Zhang Z."/>
        </authorList>
    </citation>
    <scope>NUCLEOTIDE SEQUENCE [LARGE SCALE GENOMIC DNA]</scope>
</reference>
<proteinExistence type="predicted"/>
<dbReference type="InterPro" id="IPR017686">
    <property type="entry name" value="Phg/plasmid-like_prot"/>
</dbReference>
<feature type="compositionally biased region" description="Basic and acidic residues" evidence="1">
    <location>
        <begin position="363"/>
        <end position="379"/>
    </location>
</feature>
<dbReference type="GeneID" id="65066677"/>
<dbReference type="NCBIfam" id="TIGR03299">
    <property type="entry name" value="LGT_TIGR03299"/>
    <property type="match status" value="1"/>
</dbReference>
<dbReference type="Proteomes" id="UP000224291">
    <property type="component" value="Segment"/>
</dbReference>
<dbReference type="InterPro" id="IPR026325">
    <property type="entry name" value="DUF932"/>
</dbReference>
<protein>
    <submittedName>
        <fullName evidence="2">Uncharacterized protein</fullName>
    </submittedName>
</protein>
<keyword evidence="3" id="KW-1185">Reference proteome</keyword>
<name>A0A0H4INH5_9CAUD</name>
<evidence type="ECO:0000256" key="1">
    <source>
        <dbReference type="SAM" id="MobiDB-lite"/>
    </source>
</evidence>
<dbReference type="RefSeq" id="YP_010077760.1">
    <property type="nucleotide sequence ID" value="NC_054952.1"/>
</dbReference>
<sequence>MAHEITLRADGTAEMAFTGPRDAIWHGLGNNLDENASLEVWRQQAGMDWSVKESPLLYRGQNEDGEEMSLSFPERKVLFRSDNKEPLGIVGDDFKIVQPEMVIEFFRDLVENHGMKLSTAGTLYGGRRFWALADTGNSGEVTSGDRVDGHLLLTTAVDGTMSTQARFTSTRVVCNNTLTVALQGSSNRPIIRVTHKREFDPTAVKMDLGILDRGWHEYMQSMKRLADRKMDARSTREFFERQLFDPARDAASQTWGTIREVTRLTDLALGGSGSDMSRGTAWGALCAVTEHYTHGTGKRDPSHQFWDAYAGGADSKKQQLRNALVRELHNEPGTLQGNARQGRRALERTGLSDCEQHSVASDRQPRESIKARAKKENLKMRRGAKANGKIYFSQGRCSPASRALGYIPCNGFTLVTCSGIPIWKLLQMRIPVEFLEEIKSSQKIFSYDSVNFTIMRPGK</sequence>
<evidence type="ECO:0000313" key="2">
    <source>
        <dbReference type="EMBL" id="AKO61567.1"/>
    </source>
</evidence>
<accession>A0A0H4INH5</accession>